<name>U4LDI9_PYROM</name>
<keyword evidence="3" id="KW-1185">Reference proteome</keyword>
<evidence type="ECO:0000313" key="3">
    <source>
        <dbReference type="Proteomes" id="UP000018144"/>
    </source>
</evidence>
<gene>
    <name evidence="2" type="ORF">PCON_08468</name>
</gene>
<dbReference type="EMBL" id="HF935434">
    <property type="protein sequence ID" value="CCX08875.1"/>
    <property type="molecule type" value="Genomic_DNA"/>
</dbReference>
<dbReference type="AlphaFoldDB" id="U4LDI9"/>
<evidence type="ECO:0000313" key="2">
    <source>
        <dbReference type="EMBL" id="CCX08875.1"/>
    </source>
</evidence>
<proteinExistence type="predicted"/>
<feature type="region of interest" description="Disordered" evidence="1">
    <location>
        <begin position="1"/>
        <end position="36"/>
    </location>
</feature>
<evidence type="ECO:0000256" key="1">
    <source>
        <dbReference type="SAM" id="MobiDB-lite"/>
    </source>
</evidence>
<dbReference type="OrthoDB" id="3945550at2759"/>
<organism evidence="2 3">
    <name type="scientific">Pyronema omphalodes (strain CBS 100304)</name>
    <name type="common">Pyronema confluens</name>
    <dbReference type="NCBI Taxonomy" id="1076935"/>
    <lineage>
        <taxon>Eukaryota</taxon>
        <taxon>Fungi</taxon>
        <taxon>Dikarya</taxon>
        <taxon>Ascomycota</taxon>
        <taxon>Pezizomycotina</taxon>
        <taxon>Pezizomycetes</taxon>
        <taxon>Pezizales</taxon>
        <taxon>Pyronemataceae</taxon>
        <taxon>Pyronema</taxon>
    </lineage>
</organism>
<feature type="region of interest" description="Disordered" evidence="1">
    <location>
        <begin position="102"/>
        <end position="134"/>
    </location>
</feature>
<reference evidence="2 3" key="1">
    <citation type="journal article" date="2013" name="PLoS Genet.">
        <title>The genome and development-dependent transcriptomes of Pyronema confluens: a window into fungal evolution.</title>
        <authorList>
            <person name="Traeger S."/>
            <person name="Altegoer F."/>
            <person name="Freitag M."/>
            <person name="Gabaldon T."/>
            <person name="Kempken F."/>
            <person name="Kumar A."/>
            <person name="Marcet-Houben M."/>
            <person name="Poggeler S."/>
            <person name="Stajich J.E."/>
            <person name="Nowrousian M."/>
        </authorList>
    </citation>
    <scope>NUCLEOTIDE SEQUENCE [LARGE SCALE GENOMIC DNA]</scope>
    <source>
        <strain evidence="3">CBS 100304</strain>
        <tissue evidence="2">Vegetative mycelium</tissue>
    </source>
</reference>
<dbReference type="Proteomes" id="UP000018144">
    <property type="component" value="Unassembled WGS sequence"/>
</dbReference>
<sequence>MTAPEIEPANDKPTKTCMSTKRRMEPEDYQEDDPFSCKKPLLEDLRKKKASMVECEVVDSTDTERLASKDPAVPTVDQQLIPPTDSPKTLYSTLCTNLHDSDGCTPDVQKPEASDDLSDTASVVSEDPGNETVEVEDGDQELIMATDWSKIPFPPFYGDQQELVEEFGEKSAFHKVEVDIRVTDKELKDLCYGLEDKLYITRRCPKSLSRAFDKLPLETWMDIMDIVDNEADLLHLSMVNSFFYKIAIPRLYQRINIRSPYNRRDSTPQYRAVPARHKIPLNLLLKGLGLPDYPDHLAPWKMLKYAQELTIDHWDSPWDAHKRDLLFPINPHTRVYDVWKGYDYNEPSPQMIQLFLGNPDSPLPLVSLNAELATLISTEMPNLRSFSFKPEPGYIEVFRTGPTAYPYTFANMLNVPTLTSDILDALKALPKLRNLYIDFTHHDPLALNRMNTSRGYNRSRHGLVGFKNLEKLDIIMVDQDYRQRIRELSRVICDCICSGYLKEIRIIINNDYRNTLHQKYSTMKPLCETIWKSLFADTIRKAQIDPDAVPLLSLDVLITCTFLSCNFRTSCYTDVKSAYNLNWQNLIYLHDRSASTLPNTLIQSKDLTRLQPQNLQRLHLRCSIAKLGPLLKATHGLRRLIIIAPASPERVQLEDKHRNNLHIRHAAAYKVTNTITHPKGHIQKMNRILDYLVKYHLLHLEVLVIDELIPCPKSFPFPTWNSLSSWKSRAHNVREVGLHLWGPWEQIEEFMGVFTVAKYLHLFNALNPNQGMYVKGMPEDIQITSLECMQRTPWWCNAAMVACRIGRKLAAGITGEDSGCRVSEENWIGTGNGKSLGCDAGVIGPMRSKNGSKGLRAVDNYGPTPPGTTGLNLFRPSYSKPADISRIDPPSIRWLAVGPWHINAQFNWRWKWDEDEAGDYLKYWKKLEFYGEAPGWFGMGAFGRREKPWKEGKRSVMWDAFEGYVKR</sequence>
<protein>
    <submittedName>
        <fullName evidence="2">Uncharacterized protein</fullName>
    </submittedName>
</protein>
<accession>U4LDI9</accession>